<comment type="subcellular location">
    <subcellularLocation>
        <location evidence="5">Cell membrane</location>
        <topology evidence="5">Multi-pass membrane protein</topology>
    </subcellularLocation>
    <subcellularLocation>
        <location evidence="1">Membrane</location>
        <topology evidence="1">Multi-pass membrane protein</topology>
    </subcellularLocation>
</comment>
<keyword evidence="5" id="KW-0813">Transport</keyword>
<accession>A0A1C6JVQ2</accession>
<evidence type="ECO:0000256" key="2">
    <source>
        <dbReference type="ARBA" id="ARBA00022692"/>
    </source>
</evidence>
<keyword evidence="3 5" id="KW-1133">Transmembrane helix</keyword>
<sequence>MNAFAARNTKEMLRDPLNLAFGLGFPLVVLFLLSAIQANVPVELFAIEQLAPGIAVFGLSFVALFSGTLIAKDRSSSFLVRLLASPLSASSFIGGYTLPLVPMALVQCAVCLAASVPLGLSLSPRLLILLLLMLPCCLLFIGIGLLCGSLLTDKQVGGVCGALLTNLSAWLSGTWFDLDLVGGWFKSAAYLLPFAHAVDMGRAALRGDYVAIWPHLAVVLCWAVAVLAAAIFAFHHKRRSDRL</sequence>
<comment type="caution">
    <text evidence="5">Lacks conserved residue(s) required for the propagation of feature annotation.</text>
</comment>
<feature type="transmembrane region" description="Helical" evidence="5">
    <location>
        <begin position="78"/>
        <end position="98"/>
    </location>
</feature>
<evidence type="ECO:0000259" key="6">
    <source>
        <dbReference type="PROSITE" id="PS51012"/>
    </source>
</evidence>
<dbReference type="PIRSF" id="PIRSF006648">
    <property type="entry name" value="DrrB"/>
    <property type="match status" value="1"/>
</dbReference>
<reference evidence="7" key="1">
    <citation type="submission" date="2015-09" db="EMBL/GenBank/DDBJ databases">
        <authorList>
            <consortium name="Pathogen Informatics"/>
        </authorList>
    </citation>
    <scope>NUCLEOTIDE SEQUENCE</scope>
    <source>
        <strain evidence="7">2789STDY5834896</strain>
    </source>
</reference>
<dbReference type="AlphaFoldDB" id="A0A1C6JVQ2"/>
<name>A0A1C6JVQ2_9FIRM</name>
<dbReference type="PRINTS" id="PR00164">
    <property type="entry name" value="ABC2TRNSPORT"/>
</dbReference>
<keyword evidence="4 5" id="KW-0472">Membrane</keyword>
<evidence type="ECO:0000256" key="5">
    <source>
        <dbReference type="RuleBase" id="RU361157"/>
    </source>
</evidence>
<feature type="transmembrane region" description="Helical" evidence="5">
    <location>
        <begin position="212"/>
        <end position="234"/>
    </location>
</feature>
<dbReference type="InterPro" id="IPR051784">
    <property type="entry name" value="Nod_factor_ABC_transporter"/>
</dbReference>
<dbReference type="PANTHER" id="PTHR43229:SF6">
    <property type="entry name" value="ABC-TYPE MULTIDRUG TRANSPORT SYSTEM, PERMEASE COMPONENT"/>
    <property type="match status" value="1"/>
</dbReference>
<dbReference type="EMBL" id="FMHG01000002">
    <property type="protein sequence ID" value="SCJ86149.1"/>
    <property type="molecule type" value="Genomic_DNA"/>
</dbReference>
<feature type="transmembrane region" description="Helical" evidence="5">
    <location>
        <begin position="17"/>
        <end position="38"/>
    </location>
</feature>
<dbReference type="PROSITE" id="PS51012">
    <property type="entry name" value="ABC_TM2"/>
    <property type="match status" value="1"/>
</dbReference>
<evidence type="ECO:0000256" key="4">
    <source>
        <dbReference type="ARBA" id="ARBA00023136"/>
    </source>
</evidence>
<evidence type="ECO:0000313" key="7">
    <source>
        <dbReference type="EMBL" id="SCJ86149.1"/>
    </source>
</evidence>
<dbReference type="InterPro" id="IPR047817">
    <property type="entry name" value="ABC2_TM_bact-type"/>
</dbReference>
<protein>
    <recommendedName>
        <fullName evidence="5">Transport permease protein</fullName>
    </recommendedName>
</protein>
<comment type="similarity">
    <text evidence="5">Belongs to the ABC-2 integral membrane protein family.</text>
</comment>
<evidence type="ECO:0000256" key="3">
    <source>
        <dbReference type="ARBA" id="ARBA00022989"/>
    </source>
</evidence>
<feature type="domain" description="ABC transmembrane type-2" evidence="6">
    <location>
        <begin position="17"/>
        <end position="237"/>
    </location>
</feature>
<dbReference type="GO" id="GO:0140359">
    <property type="term" value="F:ABC-type transporter activity"/>
    <property type="evidence" value="ECO:0007669"/>
    <property type="project" value="InterPro"/>
</dbReference>
<dbReference type="Pfam" id="PF01061">
    <property type="entry name" value="ABC2_membrane"/>
    <property type="match status" value="1"/>
</dbReference>
<keyword evidence="5" id="KW-1003">Cell membrane</keyword>
<dbReference type="PANTHER" id="PTHR43229">
    <property type="entry name" value="NODULATION PROTEIN J"/>
    <property type="match status" value="1"/>
</dbReference>
<proteinExistence type="inferred from homology"/>
<feature type="transmembrane region" description="Helical" evidence="5">
    <location>
        <begin position="129"/>
        <end position="151"/>
    </location>
</feature>
<dbReference type="InterPro" id="IPR000412">
    <property type="entry name" value="ABC_2_transport"/>
</dbReference>
<dbReference type="GO" id="GO:0043190">
    <property type="term" value="C:ATP-binding cassette (ABC) transporter complex"/>
    <property type="evidence" value="ECO:0007669"/>
    <property type="project" value="InterPro"/>
</dbReference>
<feature type="transmembrane region" description="Helical" evidence="5">
    <location>
        <begin position="50"/>
        <end position="71"/>
    </location>
</feature>
<evidence type="ECO:0000256" key="1">
    <source>
        <dbReference type="ARBA" id="ARBA00004141"/>
    </source>
</evidence>
<dbReference type="InterPro" id="IPR013525">
    <property type="entry name" value="ABC2_TM"/>
</dbReference>
<organism evidence="7">
    <name type="scientific">uncultured Anaerotruncus sp</name>
    <dbReference type="NCBI Taxonomy" id="905011"/>
    <lineage>
        <taxon>Bacteria</taxon>
        <taxon>Bacillati</taxon>
        <taxon>Bacillota</taxon>
        <taxon>Clostridia</taxon>
        <taxon>Eubacteriales</taxon>
        <taxon>Oscillospiraceae</taxon>
        <taxon>Anaerotruncus</taxon>
        <taxon>environmental samples</taxon>
    </lineage>
</organism>
<gene>
    <name evidence="7" type="ORF">SAMEA3545359_02329</name>
</gene>
<keyword evidence="2 5" id="KW-0812">Transmembrane</keyword>